<comment type="subcellular location">
    <subcellularLocation>
        <location evidence="1">Nucleus</location>
    </subcellularLocation>
</comment>
<dbReference type="STRING" id="1754190.A0A1Y2FB86"/>
<comment type="caution">
    <text evidence="6">The sequence shown here is derived from an EMBL/GenBank/DDBJ whole genome shotgun (WGS) entry which is preliminary data.</text>
</comment>
<reference evidence="6 7" key="1">
    <citation type="submission" date="2016-08" db="EMBL/GenBank/DDBJ databases">
        <title>A Parts List for Fungal Cellulosomes Revealed by Comparative Genomics.</title>
        <authorList>
            <consortium name="DOE Joint Genome Institute"/>
            <person name="Haitjema C.H."/>
            <person name="Gilmore S.P."/>
            <person name="Henske J.K."/>
            <person name="Solomon K.V."/>
            <person name="De Groot R."/>
            <person name="Kuo A."/>
            <person name="Mondo S.J."/>
            <person name="Salamov A.A."/>
            <person name="Labutti K."/>
            <person name="Zhao Z."/>
            <person name="Chiniquy J."/>
            <person name="Barry K."/>
            <person name="Brewer H.M."/>
            <person name="Purvine S.O."/>
            <person name="Wright A.T."/>
            <person name="Boxma B."/>
            <person name="Van Alen T."/>
            <person name="Hackstein J.H."/>
            <person name="Baker S.E."/>
            <person name="Grigoriev I.V."/>
            <person name="O'Malley M.A."/>
        </authorList>
    </citation>
    <scope>NUCLEOTIDE SEQUENCE [LARGE SCALE GENOMIC DNA]</scope>
    <source>
        <strain evidence="6 7">G1</strain>
    </source>
</reference>
<feature type="domain" description="RSE1/DDB1/CPSF1 first beta-propeller" evidence="4">
    <location>
        <begin position="18"/>
        <end position="360"/>
    </location>
</feature>
<evidence type="ECO:0000256" key="2">
    <source>
        <dbReference type="ARBA" id="ARBA00023242"/>
    </source>
</evidence>
<keyword evidence="7" id="KW-1185">Reference proteome</keyword>
<evidence type="ECO:0000313" key="6">
    <source>
        <dbReference type="EMBL" id="ORY81153.1"/>
    </source>
</evidence>
<sequence length="1167" mass="135928">MIVIHVIFTIKQFLIQLFQKKHSKNIFGTIYDAEILQSKVKNSCNEVEYKDIIIVLSDSGYLSLLEYTVNNNESNFFIHDLLNEEKKINLNIINQFKISNFGFDYRNPTFFIRTDPLSRSICISSFINNINIWNVNSEISNFAFNMDNSLMLNENGTIIDLAYLYPFQDDLNKINLVALTCSDMKVYIVVYNFDNSDNLKCKNNFKSIPFLDAKISMPIQLIALPQFPECFLVLTEQDIYFFKLNILIEQNIYCSKINLTQYILNNDILVTSVTSYDDFPEFRTKDMKLPEYQNLLLGTSNGVLFKLSVYSNNELSIKNITNNISILHPIYIDYYEGSDYFFSPGEMCDGYLFSINKRTNELSIHDKIIDLSLLTDCVYLESQIQNSNTNYSKLFVACGYQPNGSVKSIENGIRATMLTPKLLIEGIIDLWTTKCEEKQFIIISFYNKTLILGSQEDQTKKYITFVNCNNIINFDIDCKTIYSDTILNNSYLLQITEKSINFVYCGSDSDNLKKYEIVNEWKPSNNKKLLKAEIEANYILLKYSDAKTIEIIKVDDNNPYLSFEEIKEIYSESEISSMKLILKNNNIYIYLATYEPSLYIYRYNINMRSLDVILKENLDVYSNDETGITNAIEILKYNDNIYYLVLGFRNGNLLIMEIENEKVKNTFVKSLGKIPIKLHKNNYYDGNNKYIIILAENTYKLYLNEFGIAIANILLPKIDNITHYYHPESKNVYLIDYNNSIQIINIDKFKNRHVKEFSISGTPKHILYDKTTKTLVISSDNRSITNNIYSEINIINPFTGKVYFSESYNDKYEICTQLAEWNIKDDKSYICISIWNSNINESCVSVYNLKKTKLKNKEFIDEELKMNSNNQMLLKKKGEIKIPGKASCIHTLLKKYLLISSDKTLYLIKINSSTKTPIISNSIKTRWKITTLNVYENYIYVGQVNESVSLYEFNHLKKVLKFKKSDEISKLVGSCLVTSKDSIYVADRYGSVFGLSNKEGKRYSLHEDFNFFFGEPVMKFIQKDLENNQLNTYFNTGCTSEEEVRNYKNFSIIYGLSILGAIIKIIQIPDLLYKQFMILQLIMGMHKSSKPLLGNDFDKYISKNRISHNVINGDMLKQFLLLDQSEQIEIVNTFNELWKSQNDNKINIEYNVEYFWKIIYDFDKSLI</sequence>
<dbReference type="Proteomes" id="UP000193920">
    <property type="component" value="Unassembled WGS sequence"/>
</dbReference>
<dbReference type="GO" id="GO:0003676">
    <property type="term" value="F:nucleic acid binding"/>
    <property type="evidence" value="ECO:0007669"/>
    <property type="project" value="InterPro"/>
</dbReference>
<dbReference type="PANTHER" id="PTHR10644">
    <property type="entry name" value="DNA REPAIR/RNA PROCESSING CPSF FAMILY"/>
    <property type="match status" value="1"/>
</dbReference>
<evidence type="ECO:0000259" key="4">
    <source>
        <dbReference type="Pfam" id="PF10433"/>
    </source>
</evidence>
<evidence type="ECO:0000259" key="5">
    <source>
        <dbReference type="Pfam" id="PF23726"/>
    </source>
</evidence>
<evidence type="ECO:0000313" key="7">
    <source>
        <dbReference type="Proteomes" id="UP000193920"/>
    </source>
</evidence>
<evidence type="ECO:0000259" key="3">
    <source>
        <dbReference type="Pfam" id="PF03178"/>
    </source>
</evidence>
<dbReference type="InterPro" id="IPR058543">
    <property type="entry name" value="Beta-prop_RSE1/DDB1/CPSF1_2nd"/>
</dbReference>
<dbReference type="Pfam" id="PF03178">
    <property type="entry name" value="CPSF_A"/>
    <property type="match status" value="1"/>
</dbReference>
<dbReference type="InterPro" id="IPR050358">
    <property type="entry name" value="RSE1/DDB1/CFT1"/>
</dbReference>
<dbReference type="SUPFAM" id="SSF50978">
    <property type="entry name" value="WD40 repeat-like"/>
    <property type="match status" value="1"/>
</dbReference>
<accession>A0A1Y2FB86</accession>
<dbReference type="AlphaFoldDB" id="A0A1Y2FB86"/>
<feature type="domain" description="RSE1/DDB1/CPSF1 second beta-propeller" evidence="5">
    <location>
        <begin position="424"/>
        <end position="744"/>
    </location>
</feature>
<protein>
    <submittedName>
        <fullName evidence="6">Uncharacterized protein</fullName>
    </submittedName>
</protein>
<dbReference type="InterPro" id="IPR015943">
    <property type="entry name" value="WD40/YVTN_repeat-like_dom_sf"/>
</dbReference>
<dbReference type="SUPFAM" id="SSF69322">
    <property type="entry name" value="Tricorn protease domain 2"/>
    <property type="match status" value="1"/>
</dbReference>
<gene>
    <name evidence="6" type="ORF">LY90DRAFT_17237</name>
</gene>
<keyword evidence="2" id="KW-0539">Nucleus</keyword>
<organism evidence="6 7">
    <name type="scientific">Neocallimastix californiae</name>
    <dbReference type="NCBI Taxonomy" id="1754190"/>
    <lineage>
        <taxon>Eukaryota</taxon>
        <taxon>Fungi</taxon>
        <taxon>Fungi incertae sedis</taxon>
        <taxon>Chytridiomycota</taxon>
        <taxon>Chytridiomycota incertae sedis</taxon>
        <taxon>Neocallimastigomycetes</taxon>
        <taxon>Neocallimastigales</taxon>
        <taxon>Neocallimastigaceae</taxon>
        <taxon>Neocallimastix</taxon>
    </lineage>
</organism>
<dbReference type="Gene3D" id="2.130.10.10">
    <property type="entry name" value="YVTN repeat-like/Quinoprotein amine dehydrogenase"/>
    <property type="match status" value="2"/>
</dbReference>
<dbReference type="InterPro" id="IPR036322">
    <property type="entry name" value="WD40_repeat_dom_sf"/>
</dbReference>
<dbReference type="OrthoDB" id="20774at2759"/>
<dbReference type="InterPro" id="IPR004871">
    <property type="entry name" value="RSE1/DDB1/CPSF1_C"/>
</dbReference>
<name>A0A1Y2FB86_9FUNG</name>
<dbReference type="Pfam" id="PF23726">
    <property type="entry name" value="Beta-prop_RSE1_2nd"/>
    <property type="match status" value="1"/>
</dbReference>
<proteinExistence type="predicted"/>
<feature type="domain" description="RSE1/DDB1/CPSF1 C-terminal" evidence="3">
    <location>
        <begin position="790"/>
        <end position="1120"/>
    </location>
</feature>
<dbReference type="InterPro" id="IPR018846">
    <property type="entry name" value="Beta-prop_RSE1/DDB1/CPSF1_1st"/>
</dbReference>
<dbReference type="EMBL" id="MCOG01000011">
    <property type="protein sequence ID" value="ORY81153.1"/>
    <property type="molecule type" value="Genomic_DNA"/>
</dbReference>
<dbReference type="GO" id="GO:0005634">
    <property type="term" value="C:nucleus"/>
    <property type="evidence" value="ECO:0007669"/>
    <property type="project" value="UniProtKB-SubCell"/>
</dbReference>
<dbReference type="Pfam" id="PF10433">
    <property type="entry name" value="Beta-prop_RSE1_1st"/>
    <property type="match status" value="1"/>
</dbReference>
<evidence type="ECO:0000256" key="1">
    <source>
        <dbReference type="ARBA" id="ARBA00004123"/>
    </source>
</evidence>